<dbReference type="EMBL" id="RWYU02000002">
    <property type="protein sequence ID" value="RYJ63255.1"/>
    <property type="molecule type" value="Genomic_DNA"/>
</dbReference>
<protein>
    <submittedName>
        <fullName evidence="1">Uncharacterized protein</fullName>
    </submittedName>
</protein>
<reference evidence="1 2" key="1">
    <citation type="submission" date="2019-01" db="EMBL/GenBank/DDBJ databases">
        <title>High-quality draft genome of. Pseudomonas songnenensis str. L103, a full-fledged denitrifier isolated from 100 meters deep aquifer in a heavily nitrogen fertilized agricultural area.</title>
        <authorList>
            <person name="Liu M."/>
            <person name="Liu B."/>
        </authorList>
    </citation>
    <scope>NUCLEOTIDE SEQUENCE [LARGE SCALE GENOMIC DNA]</scope>
    <source>
        <strain evidence="1 2">L103</strain>
    </source>
</reference>
<gene>
    <name evidence="1" type="ORF">EJA06_004700</name>
</gene>
<proteinExistence type="predicted"/>
<sequence length="85" mass="8818">MSTVAICGDPEVLVIEAGAEYAVGLEPDAETVVVMAGEQGPPGVNSATGDFFQVGNRFSELTTEQARAEARANLDLQTIDGGTFN</sequence>
<dbReference type="Proteomes" id="UP000282800">
    <property type="component" value="Unassembled WGS sequence"/>
</dbReference>
<evidence type="ECO:0000313" key="2">
    <source>
        <dbReference type="Proteomes" id="UP000282800"/>
    </source>
</evidence>
<organism evidence="1 2">
    <name type="scientific">Pseudomonas songnenensis</name>
    <dbReference type="NCBI Taxonomy" id="1176259"/>
    <lineage>
        <taxon>Bacteria</taxon>
        <taxon>Pseudomonadati</taxon>
        <taxon>Pseudomonadota</taxon>
        <taxon>Gammaproteobacteria</taxon>
        <taxon>Pseudomonadales</taxon>
        <taxon>Pseudomonadaceae</taxon>
        <taxon>Pseudomonas</taxon>
    </lineage>
</organism>
<comment type="caution">
    <text evidence="1">The sequence shown here is derived from an EMBL/GenBank/DDBJ whole genome shotgun (WGS) entry which is preliminary data.</text>
</comment>
<name>A0A482U9K3_9PSED</name>
<evidence type="ECO:0000313" key="1">
    <source>
        <dbReference type="EMBL" id="RYJ63255.1"/>
    </source>
</evidence>
<dbReference type="RefSeq" id="WP_126188824.1">
    <property type="nucleotide sequence ID" value="NZ_RWYU02000002.1"/>
</dbReference>
<dbReference type="AlphaFoldDB" id="A0A482U9K3"/>
<accession>A0A482U9K3</accession>